<keyword evidence="3" id="KW-1185">Reference proteome</keyword>
<evidence type="ECO:0000313" key="2">
    <source>
        <dbReference type="EMBL" id="TDT43414.1"/>
    </source>
</evidence>
<name>A0A4R7JZL0_9GAMM</name>
<protein>
    <recommendedName>
        <fullName evidence="4">Outer membrane protein with beta-barrel domain</fullName>
    </recommendedName>
</protein>
<evidence type="ECO:0008006" key="4">
    <source>
        <dbReference type="Google" id="ProtNLM"/>
    </source>
</evidence>
<evidence type="ECO:0000313" key="3">
    <source>
        <dbReference type="Proteomes" id="UP000295830"/>
    </source>
</evidence>
<accession>A0A4R7JZL0</accession>
<reference evidence="2 3" key="1">
    <citation type="submission" date="2019-03" db="EMBL/GenBank/DDBJ databases">
        <title>Genomic Encyclopedia of Type Strains, Phase IV (KMG-IV): sequencing the most valuable type-strain genomes for metagenomic binning, comparative biology and taxonomic classification.</title>
        <authorList>
            <person name="Goeker M."/>
        </authorList>
    </citation>
    <scope>NUCLEOTIDE SEQUENCE [LARGE SCALE GENOMIC DNA]</scope>
    <source>
        <strain evidence="2 3">DSM 15505</strain>
    </source>
</reference>
<gene>
    <name evidence="2" type="ORF">DES49_1228</name>
</gene>
<evidence type="ECO:0000256" key="1">
    <source>
        <dbReference type="SAM" id="SignalP"/>
    </source>
</evidence>
<dbReference type="InterPro" id="IPR011250">
    <property type="entry name" value="OMP/PagP_B-barrel"/>
</dbReference>
<feature type="signal peptide" evidence="1">
    <location>
        <begin position="1"/>
        <end position="26"/>
    </location>
</feature>
<proteinExistence type="predicted"/>
<dbReference type="AlphaFoldDB" id="A0A4R7JZL0"/>
<dbReference type="Proteomes" id="UP000295830">
    <property type="component" value="Unassembled WGS sequence"/>
</dbReference>
<organism evidence="2 3">
    <name type="scientific">Halospina denitrificans</name>
    <dbReference type="NCBI Taxonomy" id="332522"/>
    <lineage>
        <taxon>Bacteria</taxon>
        <taxon>Pseudomonadati</taxon>
        <taxon>Pseudomonadota</taxon>
        <taxon>Gammaproteobacteria</taxon>
        <taxon>Halospina</taxon>
    </lineage>
</organism>
<keyword evidence="1" id="KW-0732">Signal</keyword>
<comment type="caution">
    <text evidence="2">The sequence shown here is derived from an EMBL/GenBank/DDBJ whole genome shotgun (WGS) entry which is preliminary data.</text>
</comment>
<dbReference type="EMBL" id="SOAX01000002">
    <property type="protein sequence ID" value="TDT43414.1"/>
    <property type="molecule type" value="Genomic_DNA"/>
</dbReference>
<sequence>MSAIQTLIGRLVVTPVLVLSASAALAQGPSYSLAEAGLALYPTFEGEPAIGADIRASKALSTDYFAFGGLKALAGDVEVTALHAGAGYRHPLDHRTDAWAGVTAEYQEIQVESCETDPLQNQTVCSDVSTDDVAPGLRGGIRRQVHRDFEIGASARLITGDMDYLGFTATGRYRWQQDIHVLVEADFYDGNFGLIGGLSVPF</sequence>
<dbReference type="RefSeq" id="WP_133735483.1">
    <property type="nucleotide sequence ID" value="NZ_SOAX01000002.1"/>
</dbReference>
<feature type="chain" id="PRO_5020979024" description="Outer membrane protein with beta-barrel domain" evidence="1">
    <location>
        <begin position="27"/>
        <end position="202"/>
    </location>
</feature>
<dbReference type="OrthoDB" id="6364600at2"/>
<dbReference type="SUPFAM" id="SSF56925">
    <property type="entry name" value="OMPA-like"/>
    <property type="match status" value="1"/>
</dbReference>